<protein>
    <submittedName>
        <fullName evidence="1">Uncharacterized protein</fullName>
    </submittedName>
</protein>
<keyword evidence="2" id="KW-1185">Reference proteome</keyword>
<dbReference type="AlphaFoldDB" id="A0A923LSI6"/>
<reference evidence="1" key="1">
    <citation type="submission" date="2020-08" db="EMBL/GenBank/DDBJ databases">
        <title>Genome public.</title>
        <authorList>
            <person name="Liu C."/>
            <person name="Sun Q."/>
        </authorList>
    </citation>
    <scope>NUCLEOTIDE SEQUENCE</scope>
    <source>
        <strain evidence="1">NSJ-28</strain>
    </source>
</reference>
<gene>
    <name evidence="1" type="ORF">H8S45_03125</name>
</gene>
<evidence type="ECO:0000313" key="2">
    <source>
        <dbReference type="Proteomes" id="UP000606499"/>
    </source>
</evidence>
<name>A0A923LSI6_9FIRM</name>
<evidence type="ECO:0000313" key="1">
    <source>
        <dbReference type="EMBL" id="MBC5724463.1"/>
    </source>
</evidence>
<dbReference type="EMBL" id="JACOPL010000002">
    <property type="protein sequence ID" value="MBC5724463.1"/>
    <property type="molecule type" value="Genomic_DNA"/>
</dbReference>
<dbReference type="Proteomes" id="UP000606499">
    <property type="component" value="Unassembled WGS sequence"/>
</dbReference>
<dbReference type="RefSeq" id="WP_186949533.1">
    <property type="nucleotide sequence ID" value="NZ_JACOPL010000002.1"/>
</dbReference>
<accession>A0A923LSI6</accession>
<proteinExistence type="predicted"/>
<sequence length="193" mass="20594">MSENPMMFTEAEKQALAVRLRQAARRQRRAGKRQLPRRLIAVCAAAALMAAAAGAASGRLFHTPLYDQAGASLAINGQPLPSEARMVLHSDGSATITVSGAEGEAPTVITAPPATVEALLNGETDAGFTVTRLDGMPYALSVEEGRLWLFVNERIPLDVTDRIGAGYTFRYTDENGLQQSATISGTVEDYTVE</sequence>
<organism evidence="1 2">
    <name type="scientific">Agathobaculum faecis</name>
    <dbReference type="NCBI Taxonomy" id="2763013"/>
    <lineage>
        <taxon>Bacteria</taxon>
        <taxon>Bacillati</taxon>
        <taxon>Bacillota</taxon>
        <taxon>Clostridia</taxon>
        <taxon>Eubacteriales</taxon>
        <taxon>Butyricicoccaceae</taxon>
        <taxon>Agathobaculum</taxon>
    </lineage>
</organism>
<comment type="caution">
    <text evidence="1">The sequence shown here is derived from an EMBL/GenBank/DDBJ whole genome shotgun (WGS) entry which is preliminary data.</text>
</comment>